<name>A0A9W7F1W2_9STRA</name>
<feature type="transmembrane region" description="Helical" evidence="2">
    <location>
        <begin position="57"/>
        <end position="78"/>
    </location>
</feature>
<dbReference type="GO" id="GO:0008270">
    <property type="term" value="F:zinc ion binding"/>
    <property type="evidence" value="ECO:0007669"/>
    <property type="project" value="UniProtKB-KW"/>
</dbReference>
<keyword evidence="1" id="KW-0862">Zinc</keyword>
<dbReference type="InterPro" id="IPR013083">
    <property type="entry name" value="Znf_RING/FYVE/PHD"/>
</dbReference>
<dbReference type="AlphaFoldDB" id="A0A9W7F1W2"/>
<gene>
    <name evidence="4" type="ORF">TrST_g4431</name>
</gene>
<protein>
    <recommendedName>
        <fullName evidence="3">RING-type domain-containing protein</fullName>
    </recommendedName>
</protein>
<proteinExistence type="predicted"/>
<keyword evidence="2" id="KW-0812">Transmembrane</keyword>
<dbReference type="EMBL" id="BRXY01000504">
    <property type="protein sequence ID" value="GMH97933.1"/>
    <property type="molecule type" value="Genomic_DNA"/>
</dbReference>
<feature type="domain" description="RING-type" evidence="3">
    <location>
        <begin position="168"/>
        <end position="207"/>
    </location>
</feature>
<dbReference type="OrthoDB" id="9984778at2759"/>
<accession>A0A9W7F1W2</accession>
<dbReference type="Pfam" id="PF13639">
    <property type="entry name" value="zf-RING_2"/>
    <property type="match status" value="1"/>
</dbReference>
<dbReference type="SUPFAM" id="SSF57850">
    <property type="entry name" value="RING/U-box"/>
    <property type="match status" value="1"/>
</dbReference>
<keyword evidence="5" id="KW-1185">Reference proteome</keyword>
<evidence type="ECO:0000313" key="5">
    <source>
        <dbReference type="Proteomes" id="UP001165085"/>
    </source>
</evidence>
<evidence type="ECO:0000313" key="4">
    <source>
        <dbReference type="EMBL" id="GMH97933.1"/>
    </source>
</evidence>
<keyword evidence="1" id="KW-0863">Zinc-finger</keyword>
<feature type="transmembrane region" description="Helical" evidence="2">
    <location>
        <begin position="27"/>
        <end position="45"/>
    </location>
</feature>
<dbReference type="InterPro" id="IPR001841">
    <property type="entry name" value="Znf_RING"/>
</dbReference>
<reference evidence="5" key="1">
    <citation type="journal article" date="2023" name="Commun. Biol.">
        <title>Genome analysis of Parmales, the sister group of diatoms, reveals the evolutionary specialization of diatoms from phago-mixotrophs to photoautotrophs.</title>
        <authorList>
            <person name="Ban H."/>
            <person name="Sato S."/>
            <person name="Yoshikawa S."/>
            <person name="Yamada K."/>
            <person name="Nakamura Y."/>
            <person name="Ichinomiya M."/>
            <person name="Sato N."/>
            <person name="Blanc-Mathieu R."/>
            <person name="Endo H."/>
            <person name="Kuwata A."/>
            <person name="Ogata H."/>
        </authorList>
    </citation>
    <scope>NUCLEOTIDE SEQUENCE [LARGE SCALE GENOMIC DNA]</scope>
    <source>
        <strain evidence="5">NIES 3701</strain>
    </source>
</reference>
<keyword evidence="1" id="KW-0479">Metal-binding</keyword>
<keyword evidence="2" id="KW-1133">Transmembrane helix</keyword>
<dbReference type="Proteomes" id="UP001165085">
    <property type="component" value="Unassembled WGS sequence"/>
</dbReference>
<organism evidence="4 5">
    <name type="scientific">Triparma strigata</name>
    <dbReference type="NCBI Taxonomy" id="1606541"/>
    <lineage>
        <taxon>Eukaryota</taxon>
        <taxon>Sar</taxon>
        <taxon>Stramenopiles</taxon>
        <taxon>Ochrophyta</taxon>
        <taxon>Bolidophyceae</taxon>
        <taxon>Parmales</taxon>
        <taxon>Triparmaceae</taxon>
        <taxon>Triparma</taxon>
    </lineage>
</organism>
<evidence type="ECO:0000256" key="1">
    <source>
        <dbReference type="PROSITE-ProRule" id="PRU00175"/>
    </source>
</evidence>
<dbReference type="Gene3D" id="3.30.40.10">
    <property type="entry name" value="Zinc/RING finger domain, C3HC4 (zinc finger)"/>
    <property type="match status" value="1"/>
</dbReference>
<evidence type="ECO:0000256" key="2">
    <source>
        <dbReference type="SAM" id="Phobius"/>
    </source>
</evidence>
<comment type="caution">
    <text evidence="4">The sequence shown here is derived from an EMBL/GenBank/DDBJ whole genome shotgun (WGS) entry which is preliminary data.</text>
</comment>
<keyword evidence="2" id="KW-0472">Membrane</keyword>
<dbReference type="PROSITE" id="PS50089">
    <property type="entry name" value="ZF_RING_2"/>
    <property type="match status" value="1"/>
</dbReference>
<sequence>MLPLHEVTLSPAPATPAPTLDTPSATIIENFTTVSLFNLLFTLFFRSSYTRLLDSILNLLFIPLGFYFLTLTCLRLILLHPNPNHPNRPNTNLINAHLAQRQQLLSMLSSSSSSARRFARTVVRDEEFTGDDMGDLEENLSDQIVEKCDESTVLALSVKRLGVEGESCVICTEELIDKDVLEIKCGHFACYECQLKWLKEKGKCSVCMVELLE</sequence>
<evidence type="ECO:0000259" key="3">
    <source>
        <dbReference type="PROSITE" id="PS50089"/>
    </source>
</evidence>